<dbReference type="GO" id="GO:0003700">
    <property type="term" value="F:DNA-binding transcription factor activity"/>
    <property type="evidence" value="ECO:0007669"/>
    <property type="project" value="InterPro"/>
</dbReference>
<dbReference type="InterPro" id="IPR009061">
    <property type="entry name" value="DNA-bd_dom_put_sf"/>
</dbReference>
<dbReference type="SMART" id="SM00422">
    <property type="entry name" value="HTH_MERR"/>
    <property type="match status" value="1"/>
</dbReference>
<dbReference type="RefSeq" id="WP_129891780.1">
    <property type="nucleotide sequence ID" value="NZ_CP035758.1"/>
</dbReference>
<keyword evidence="2" id="KW-0175">Coiled coil</keyword>
<evidence type="ECO:0000313" key="4">
    <source>
        <dbReference type="EMBL" id="QBD80718.1"/>
    </source>
</evidence>
<name>A0A4P6JY48_KTERU</name>
<evidence type="ECO:0000313" key="5">
    <source>
        <dbReference type="Proteomes" id="UP000290365"/>
    </source>
</evidence>
<feature type="domain" description="HTH merR-type" evidence="3">
    <location>
        <begin position="1"/>
        <end position="71"/>
    </location>
</feature>
<gene>
    <name evidence="4" type="ORF">EPA93_34015</name>
</gene>
<evidence type="ECO:0000259" key="3">
    <source>
        <dbReference type="PROSITE" id="PS50937"/>
    </source>
</evidence>
<dbReference type="InterPro" id="IPR011256">
    <property type="entry name" value="Reg_factor_effector_dom_sf"/>
</dbReference>
<dbReference type="PANTHER" id="PTHR30204:SF97">
    <property type="entry name" value="MERR FAMILY REGULATORY PROTEIN"/>
    <property type="match status" value="1"/>
</dbReference>
<dbReference type="EMBL" id="CP035758">
    <property type="protein sequence ID" value="QBD80718.1"/>
    <property type="molecule type" value="Genomic_DNA"/>
</dbReference>
<dbReference type="InterPro" id="IPR047057">
    <property type="entry name" value="MerR_fam"/>
</dbReference>
<protein>
    <submittedName>
        <fullName evidence="4">MerR family transcriptional regulator</fullName>
    </submittedName>
</protein>
<dbReference type="GO" id="GO:0003677">
    <property type="term" value="F:DNA binding"/>
    <property type="evidence" value="ECO:0007669"/>
    <property type="project" value="UniProtKB-KW"/>
</dbReference>
<accession>A0A4P6JY48</accession>
<dbReference type="Gene3D" id="1.10.1660.10">
    <property type="match status" value="1"/>
</dbReference>
<dbReference type="SUPFAM" id="SSF55136">
    <property type="entry name" value="Probable bacterial effector-binding domain"/>
    <property type="match status" value="1"/>
</dbReference>
<feature type="coiled-coil region" evidence="2">
    <location>
        <begin position="86"/>
        <end position="113"/>
    </location>
</feature>
<dbReference type="PANTHER" id="PTHR30204">
    <property type="entry name" value="REDOX-CYCLING DRUG-SENSING TRANSCRIPTIONAL ACTIVATOR SOXR"/>
    <property type="match status" value="1"/>
</dbReference>
<evidence type="ECO:0000256" key="1">
    <source>
        <dbReference type="ARBA" id="ARBA00023125"/>
    </source>
</evidence>
<dbReference type="Proteomes" id="UP000290365">
    <property type="component" value="Chromosome"/>
</dbReference>
<dbReference type="Pfam" id="PF13411">
    <property type="entry name" value="MerR_1"/>
    <property type="match status" value="1"/>
</dbReference>
<sequence>MLSIGEFSQLAQVSVITLRHYDQIGLFRPAYIHARSGYRYYLVEQLEQLYQILMLKEVGYALEEIHFLLQHSNDSSAVRELLFSKYQQTRQALAREQTRLEALERLLQAADQGAYLPTQNIVVRAVPSSLCAMQRLWLSHMDLLDEAIEETEGYVTRYRARKAAPVTVIYHTYTDWEKPVEVEIAIPLTRSIPSSSSLRIEALEAASPVASIINRGGDATLDQTCEALWTWLDLHSYRVNGPDREVYHRARHQPKEDMCPSDIGREQEIITEFQVPIRK</sequence>
<organism evidence="4 5">
    <name type="scientific">Ktedonosporobacter rubrisoli</name>
    <dbReference type="NCBI Taxonomy" id="2509675"/>
    <lineage>
        <taxon>Bacteria</taxon>
        <taxon>Bacillati</taxon>
        <taxon>Chloroflexota</taxon>
        <taxon>Ktedonobacteria</taxon>
        <taxon>Ktedonobacterales</taxon>
        <taxon>Ktedonosporobacteraceae</taxon>
        <taxon>Ktedonosporobacter</taxon>
    </lineage>
</organism>
<keyword evidence="1" id="KW-0238">DNA-binding</keyword>
<dbReference type="PROSITE" id="PS00552">
    <property type="entry name" value="HTH_MERR_1"/>
    <property type="match status" value="1"/>
</dbReference>
<dbReference type="Gene3D" id="3.20.80.10">
    <property type="entry name" value="Regulatory factor, effector binding domain"/>
    <property type="match status" value="1"/>
</dbReference>
<reference evidence="4 5" key="1">
    <citation type="submission" date="2019-01" db="EMBL/GenBank/DDBJ databases">
        <title>Ktedonosporobacter rubrisoli SCAWS-G2.</title>
        <authorList>
            <person name="Huang Y."/>
            <person name="Yan B."/>
        </authorList>
    </citation>
    <scope>NUCLEOTIDE SEQUENCE [LARGE SCALE GENOMIC DNA]</scope>
    <source>
        <strain evidence="4 5">SCAWS-G2</strain>
    </source>
</reference>
<dbReference type="SUPFAM" id="SSF46955">
    <property type="entry name" value="Putative DNA-binding domain"/>
    <property type="match status" value="1"/>
</dbReference>
<dbReference type="KEGG" id="kbs:EPA93_34015"/>
<evidence type="ECO:0000256" key="2">
    <source>
        <dbReference type="SAM" id="Coils"/>
    </source>
</evidence>
<proteinExistence type="predicted"/>
<dbReference type="OrthoDB" id="9773308at2"/>
<dbReference type="InterPro" id="IPR000551">
    <property type="entry name" value="MerR-type_HTH_dom"/>
</dbReference>
<dbReference type="AlphaFoldDB" id="A0A4P6JY48"/>
<dbReference type="PROSITE" id="PS50937">
    <property type="entry name" value="HTH_MERR_2"/>
    <property type="match status" value="1"/>
</dbReference>
<keyword evidence="5" id="KW-1185">Reference proteome</keyword>